<gene>
    <name evidence="3" type="ORF">HU200_052881</name>
</gene>
<dbReference type="InterPro" id="IPR032675">
    <property type="entry name" value="LRR_dom_sf"/>
</dbReference>
<proteinExistence type="predicted"/>
<reference evidence="3" key="1">
    <citation type="submission" date="2020-07" db="EMBL/GenBank/DDBJ databases">
        <title>Genome sequence and genetic diversity analysis of an under-domesticated orphan crop, white fonio (Digitaria exilis).</title>
        <authorList>
            <person name="Bennetzen J.L."/>
            <person name="Chen S."/>
            <person name="Ma X."/>
            <person name="Wang X."/>
            <person name="Yssel A.E.J."/>
            <person name="Chaluvadi S.R."/>
            <person name="Johnson M."/>
            <person name="Gangashetty P."/>
            <person name="Hamidou F."/>
            <person name="Sanogo M.D."/>
            <person name="Zwaenepoel A."/>
            <person name="Wallace J."/>
            <person name="Van De Peer Y."/>
            <person name="Van Deynze A."/>
        </authorList>
    </citation>
    <scope>NUCLEOTIDE SEQUENCE</scope>
    <source>
        <tissue evidence="3">Leaves</tissue>
    </source>
</reference>
<dbReference type="AlphaFoldDB" id="A0A835E5B3"/>
<dbReference type="PANTHER" id="PTHR45752:SF168">
    <property type="entry name" value="DISEASE RESISTANCE PROTEIN RGA1"/>
    <property type="match status" value="1"/>
</dbReference>
<evidence type="ECO:0000256" key="1">
    <source>
        <dbReference type="ARBA" id="ARBA00022737"/>
    </source>
</evidence>
<organism evidence="3 4">
    <name type="scientific">Digitaria exilis</name>
    <dbReference type="NCBI Taxonomy" id="1010633"/>
    <lineage>
        <taxon>Eukaryota</taxon>
        <taxon>Viridiplantae</taxon>
        <taxon>Streptophyta</taxon>
        <taxon>Embryophyta</taxon>
        <taxon>Tracheophyta</taxon>
        <taxon>Spermatophyta</taxon>
        <taxon>Magnoliopsida</taxon>
        <taxon>Liliopsida</taxon>
        <taxon>Poales</taxon>
        <taxon>Poaceae</taxon>
        <taxon>PACMAD clade</taxon>
        <taxon>Panicoideae</taxon>
        <taxon>Panicodae</taxon>
        <taxon>Paniceae</taxon>
        <taxon>Anthephorinae</taxon>
        <taxon>Digitaria</taxon>
    </lineage>
</organism>
<comment type="caution">
    <text evidence="3">The sequence shown here is derived from an EMBL/GenBank/DDBJ whole genome shotgun (WGS) entry which is preliminary data.</text>
</comment>
<sequence length="412" mass="45921">MDSIKKIGADLYGGPGAFPRLENLVIDDMKRLEEWNTAVSSDKEELAFPCISFVEIRRCPRLRFKPHPPQCYRLRIESSDEVMLSSWEKGNTGEFGASADKHLHVGFCAVPLHRRCLCFEWLSITDCSDLTYSSLDFFRGLTSLQSLTVMHCQGMSLPERLGDLTALTNLEIWHCKGIKSLPESMHKLTGLQTLTVHDCESIKSLPNRLGDLTCLTGLHIMHCKGIKTLPNIIKKLTCLRTLRVIECDGIESLPEGLGDLTSLKELQIDRCRGIKTLPDSIHKLANLRALEVLTTAYLPMDSDSGRLLKHHVAARGVGPLEDLASLKELKILRCRSIKTLPDTIQKLTNLQLLEISGCPGLFQWFASKENKMKLAHIKKIVCAYSGVIDGHGSGSGGRNTGKWVYISTPNIF</sequence>
<dbReference type="Pfam" id="PF23598">
    <property type="entry name" value="LRR_14"/>
    <property type="match status" value="1"/>
</dbReference>
<dbReference type="InterPro" id="IPR050715">
    <property type="entry name" value="LRR-SigEffector_domain"/>
</dbReference>
<dbReference type="EMBL" id="JACEFO010002300">
    <property type="protein sequence ID" value="KAF8667219.1"/>
    <property type="molecule type" value="Genomic_DNA"/>
</dbReference>
<dbReference type="OrthoDB" id="785310at2759"/>
<protein>
    <recommendedName>
        <fullName evidence="2">Disease resistance R13L4/SHOC-2-like LRR domain-containing protein</fullName>
    </recommendedName>
</protein>
<evidence type="ECO:0000313" key="4">
    <source>
        <dbReference type="Proteomes" id="UP000636709"/>
    </source>
</evidence>
<feature type="domain" description="Disease resistance R13L4/SHOC-2-like LRR" evidence="2">
    <location>
        <begin position="121"/>
        <end position="247"/>
    </location>
</feature>
<dbReference type="Gene3D" id="3.80.10.10">
    <property type="entry name" value="Ribonuclease Inhibitor"/>
    <property type="match status" value="2"/>
</dbReference>
<keyword evidence="1" id="KW-0677">Repeat</keyword>
<accession>A0A835E5B3</accession>
<dbReference type="SUPFAM" id="SSF52058">
    <property type="entry name" value="L domain-like"/>
    <property type="match status" value="1"/>
</dbReference>
<dbReference type="PANTHER" id="PTHR45752">
    <property type="entry name" value="LEUCINE-RICH REPEAT-CONTAINING"/>
    <property type="match status" value="1"/>
</dbReference>
<name>A0A835E5B3_9POAL</name>
<evidence type="ECO:0000313" key="3">
    <source>
        <dbReference type="EMBL" id="KAF8667219.1"/>
    </source>
</evidence>
<keyword evidence="4" id="KW-1185">Reference proteome</keyword>
<evidence type="ECO:0000259" key="2">
    <source>
        <dbReference type="Pfam" id="PF23598"/>
    </source>
</evidence>
<dbReference type="Proteomes" id="UP000636709">
    <property type="component" value="Unassembled WGS sequence"/>
</dbReference>
<dbReference type="InterPro" id="IPR055414">
    <property type="entry name" value="LRR_R13L4/SHOC2-like"/>
</dbReference>